<dbReference type="PRINTS" id="PR00380">
    <property type="entry name" value="KINESINHEAVY"/>
</dbReference>
<evidence type="ECO:0000256" key="4">
    <source>
        <dbReference type="ARBA" id="ARBA00023175"/>
    </source>
</evidence>
<evidence type="ECO:0000256" key="6">
    <source>
        <dbReference type="RuleBase" id="RU000394"/>
    </source>
</evidence>
<feature type="domain" description="Kinesin motor" evidence="9">
    <location>
        <begin position="66"/>
        <end position="406"/>
    </location>
</feature>
<keyword evidence="6" id="KW-0493">Microtubule</keyword>
<dbReference type="PANTHER" id="PTHR47968">
    <property type="entry name" value="CENTROMERE PROTEIN E"/>
    <property type="match status" value="1"/>
</dbReference>
<feature type="region of interest" description="Disordered" evidence="8">
    <location>
        <begin position="13"/>
        <end position="38"/>
    </location>
</feature>
<sequence length="621" mass="67994">MVTAYQPRALTAIATPSRTASRLGRPPTVFSPPSTPSVRPRVVGAQGLGLSNLAISGESTVKAGDNVVVSVRARPGPEGAEWDIDGEERCVRHLGRSAAVGEFLYDNVYTPVSTTHEVYTTSIAPLVFRVMEGYHGTVFAYGQTGSGKTYSMQGNPSSPGIIPLAIDDIFAYIRDTPDREFLLRISYLEIYNERLRDLLADPSSAAIEPKLREDPKRGIYPSPLREEIVTDPTHILRILKQGNAARRTASTEFNDHSSRSHAIITIVIESRDRPSTPGYRSPTRAGPKGRVVAAGGVRVSTLNLIDLAGSERAAADADRRKEGAYINKSLLTLGTVIARLTTPATTPAERAAQAHIPYRDSKLTRLLQPALSGSALISILATINLSSEASSETISTLKFAQRAKNIVSKAKRNEEEDEDSGDSRALLRRYKSEILDLRQKLEEQALRLQSEGDNKKEERRESGWEREKERHEREMMEMQLARTALKERIEHLTKLILSSKSSGVSSVGRISLGTPAAALTGDPDLSSALAEKDSQIASLEARLRSTSASLERATSTITQKDLEIAELRSQLEDKDQIIMALRMAKKKREMAEFGRVERLIEMGSPVNSPGRPAPGVGERQD</sequence>
<reference evidence="10 11" key="3">
    <citation type="journal article" date="2015" name="Genome Announc.">
        <title>Draft Genome Sequence of the Archiascomycetous Yeast Saitoella complicata.</title>
        <authorList>
            <person name="Yamauchi K."/>
            <person name="Kondo S."/>
            <person name="Hamamoto M."/>
            <person name="Takahashi Y."/>
            <person name="Ogura Y."/>
            <person name="Hayashi T."/>
            <person name="Nishida H."/>
        </authorList>
    </citation>
    <scope>NUCLEOTIDE SEQUENCE [LARGE SCALE GENOMIC DNA]</scope>
    <source>
        <strain evidence="10 11">NRRL Y-17804</strain>
    </source>
</reference>
<dbReference type="GO" id="GO:0005874">
    <property type="term" value="C:microtubule"/>
    <property type="evidence" value="ECO:0007669"/>
    <property type="project" value="UniProtKB-KW"/>
</dbReference>
<keyword evidence="2 5" id="KW-0067">ATP-binding</keyword>
<evidence type="ECO:0000256" key="2">
    <source>
        <dbReference type="ARBA" id="ARBA00022840"/>
    </source>
</evidence>
<dbReference type="GO" id="GO:0003777">
    <property type="term" value="F:microtubule motor activity"/>
    <property type="evidence" value="ECO:0007669"/>
    <property type="project" value="InterPro"/>
</dbReference>
<dbReference type="EMBL" id="BACD03000045">
    <property type="protein sequence ID" value="GAO51380.1"/>
    <property type="molecule type" value="Genomic_DNA"/>
</dbReference>
<dbReference type="PROSITE" id="PS00411">
    <property type="entry name" value="KINESIN_MOTOR_1"/>
    <property type="match status" value="1"/>
</dbReference>
<evidence type="ECO:0000313" key="10">
    <source>
        <dbReference type="EMBL" id="GAO51380.1"/>
    </source>
</evidence>
<dbReference type="InterPro" id="IPR027640">
    <property type="entry name" value="Kinesin-like_fam"/>
</dbReference>
<evidence type="ECO:0000256" key="7">
    <source>
        <dbReference type="SAM" id="Coils"/>
    </source>
</evidence>
<dbReference type="InterPro" id="IPR036961">
    <property type="entry name" value="Kinesin_motor_dom_sf"/>
</dbReference>
<gene>
    <name evidence="10" type="ORF">G7K_5482-t1</name>
</gene>
<evidence type="ECO:0000313" key="11">
    <source>
        <dbReference type="Proteomes" id="UP000033140"/>
    </source>
</evidence>
<reference evidence="10 11" key="2">
    <citation type="journal article" date="2014" name="J. Gen. Appl. Microbiol.">
        <title>The early diverging ascomycetous budding yeast Saitoella complicata has three histone deacetylases belonging to the Clr6, Hos2, and Rpd3 lineages.</title>
        <authorList>
            <person name="Nishida H."/>
            <person name="Matsumoto T."/>
            <person name="Kondo S."/>
            <person name="Hamamoto M."/>
            <person name="Yoshikawa H."/>
        </authorList>
    </citation>
    <scope>NUCLEOTIDE SEQUENCE [LARGE SCALE GENOMIC DNA]</scope>
    <source>
        <strain evidence="10 11">NRRL Y-17804</strain>
    </source>
</reference>
<feature type="binding site" evidence="5">
    <location>
        <begin position="142"/>
        <end position="149"/>
    </location>
    <ligand>
        <name>ATP</name>
        <dbReference type="ChEBI" id="CHEBI:30616"/>
    </ligand>
</feature>
<dbReference type="InterPro" id="IPR001752">
    <property type="entry name" value="Kinesin_motor_dom"/>
</dbReference>
<keyword evidence="3 7" id="KW-0175">Coiled coil</keyword>
<accession>A0A0E9NPQ1</accession>
<protein>
    <recommendedName>
        <fullName evidence="6">Kinesin-like protein</fullName>
    </recommendedName>
</protein>
<dbReference type="GO" id="GO:0007018">
    <property type="term" value="P:microtubule-based movement"/>
    <property type="evidence" value="ECO:0007669"/>
    <property type="project" value="InterPro"/>
</dbReference>
<dbReference type="Proteomes" id="UP000033140">
    <property type="component" value="Unassembled WGS sequence"/>
</dbReference>
<keyword evidence="4 5" id="KW-0505">Motor protein</keyword>
<dbReference type="Pfam" id="PF00225">
    <property type="entry name" value="Kinesin"/>
    <property type="match status" value="1"/>
</dbReference>
<feature type="region of interest" description="Disordered" evidence="8">
    <location>
        <begin position="448"/>
        <end position="474"/>
    </location>
</feature>
<dbReference type="OMA" id="DTFQIRI"/>
<evidence type="ECO:0000256" key="5">
    <source>
        <dbReference type="PROSITE-ProRule" id="PRU00283"/>
    </source>
</evidence>
<evidence type="ECO:0000256" key="1">
    <source>
        <dbReference type="ARBA" id="ARBA00022741"/>
    </source>
</evidence>
<dbReference type="InterPro" id="IPR019821">
    <property type="entry name" value="Kinesin_motor_CS"/>
</dbReference>
<feature type="coiled-coil region" evidence="7">
    <location>
        <begin position="536"/>
        <end position="570"/>
    </location>
</feature>
<evidence type="ECO:0000259" key="9">
    <source>
        <dbReference type="PROSITE" id="PS50067"/>
    </source>
</evidence>
<dbReference type="GO" id="GO:0005524">
    <property type="term" value="F:ATP binding"/>
    <property type="evidence" value="ECO:0007669"/>
    <property type="project" value="UniProtKB-UniRule"/>
</dbReference>
<dbReference type="PROSITE" id="PS50067">
    <property type="entry name" value="KINESIN_MOTOR_2"/>
    <property type="match status" value="1"/>
</dbReference>
<organism evidence="10 11">
    <name type="scientific">Saitoella complicata (strain BCRC 22490 / CBS 7301 / JCM 7358 / NBRC 10748 / NRRL Y-17804)</name>
    <dbReference type="NCBI Taxonomy" id="698492"/>
    <lineage>
        <taxon>Eukaryota</taxon>
        <taxon>Fungi</taxon>
        <taxon>Dikarya</taxon>
        <taxon>Ascomycota</taxon>
        <taxon>Taphrinomycotina</taxon>
        <taxon>Taphrinomycotina incertae sedis</taxon>
        <taxon>Saitoella</taxon>
    </lineage>
</organism>
<dbReference type="GO" id="GO:0008017">
    <property type="term" value="F:microtubule binding"/>
    <property type="evidence" value="ECO:0007669"/>
    <property type="project" value="InterPro"/>
</dbReference>
<evidence type="ECO:0000256" key="3">
    <source>
        <dbReference type="ARBA" id="ARBA00023054"/>
    </source>
</evidence>
<comment type="caution">
    <text evidence="10">The sequence shown here is derived from an EMBL/GenBank/DDBJ whole genome shotgun (WGS) entry which is preliminary data.</text>
</comment>
<dbReference type="STRING" id="698492.A0A0E9NPQ1"/>
<dbReference type="SMART" id="SM00129">
    <property type="entry name" value="KISc"/>
    <property type="match status" value="1"/>
</dbReference>
<dbReference type="SUPFAM" id="SSF52540">
    <property type="entry name" value="P-loop containing nucleoside triphosphate hydrolases"/>
    <property type="match status" value="1"/>
</dbReference>
<proteinExistence type="inferred from homology"/>
<reference evidence="10 11" key="1">
    <citation type="journal article" date="2011" name="J. Gen. Appl. Microbiol.">
        <title>Draft genome sequencing of the enigmatic yeast Saitoella complicata.</title>
        <authorList>
            <person name="Nishida H."/>
            <person name="Hamamoto M."/>
            <person name="Sugiyama J."/>
        </authorList>
    </citation>
    <scope>NUCLEOTIDE SEQUENCE [LARGE SCALE GENOMIC DNA]</scope>
    <source>
        <strain evidence="10 11">NRRL Y-17804</strain>
    </source>
</reference>
<dbReference type="Gene3D" id="3.40.850.10">
    <property type="entry name" value="Kinesin motor domain"/>
    <property type="match status" value="1"/>
</dbReference>
<evidence type="ECO:0000256" key="8">
    <source>
        <dbReference type="SAM" id="MobiDB-lite"/>
    </source>
</evidence>
<dbReference type="OrthoDB" id="3176171at2759"/>
<comment type="similarity">
    <text evidence="5 6">Belongs to the TRAFAC class myosin-kinesin ATPase superfamily. Kinesin family.</text>
</comment>
<dbReference type="AlphaFoldDB" id="A0A0E9NPQ1"/>
<dbReference type="PANTHER" id="PTHR47968:SF75">
    <property type="entry name" value="CENTROMERE-ASSOCIATED PROTEIN E"/>
    <property type="match status" value="1"/>
</dbReference>
<dbReference type="InterPro" id="IPR027417">
    <property type="entry name" value="P-loop_NTPase"/>
</dbReference>
<keyword evidence="1 5" id="KW-0547">Nucleotide-binding</keyword>
<keyword evidence="11" id="KW-1185">Reference proteome</keyword>
<name>A0A0E9NPQ1_SAICN</name>
<dbReference type="RefSeq" id="XP_019022923.1">
    <property type="nucleotide sequence ID" value="XM_019171495.1"/>
</dbReference>